<dbReference type="EMBL" id="JBHSHT010000004">
    <property type="protein sequence ID" value="MFC4826989.1"/>
    <property type="molecule type" value="Genomic_DNA"/>
</dbReference>
<dbReference type="Pfam" id="PF12102">
    <property type="entry name" value="MrcB_N"/>
    <property type="match status" value="1"/>
</dbReference>
<sequence>MSLPSEGLSELLHRVVAEYPVEQIGQGLTSHVTRKDIETHIPEQIEEILGDEDVVVKSSPGRGRWTAIPWVAVMDPRETTEIQDGVYVVYLFEPQQDRVTLTLNQGVTTLKDELGTPAARNQLEETARDVRKTIQPKGFKAGSLEFPNASSRNELYGPGTIFYKRYQLGEIPDDDELERDLRTLVDGYQKYISVNSSPEPKSTPTVYQVPVKAGDGPIRTNFEQTIVEGVPRERLEGVYEAPIDQENLRVWGNQEDEAAEEGDYLLFADRNGRRDGDYTVLARVAHATVLDPNTAREFTDAVGWGDATDRTFPHVMFLEPIYQAKLDREWFWDLLDFKGWPNDTYSALNFDRDGSTFFSEFDSVEEFLE</sequence>
<protein>
    <submittedName>
        <fullName evidence="2">MrcB family domain-containing protein</fullName>
    </submittedName>
</protein>
<evidence type="ECO:0000259" key="1">
    <source>
        <dbReference type="Pfam" id="PF12102"/>
    </source>
</evidence>
<evidence type="ECO:0000313" key="3">
    <source>
        <dbReference type="Proteomes" id="UP001595945"/>
    </source>
</evidence>
<dbReference type="AlphaFoldDB" id="A0ABD5Q8I5"/>
<dbReference type="RefSeq" id="WP_254270680.1">
    <property type="nucleotide sequence ID" value="NZ_CP100402.1"/>
</dbReference>
<dbReference type="Gene3D" id="3.30.920.90">
    <property type="match status" value="1"/>
</dbReference>
<keyword evidence="3" id="KW-1185">Reference proteome</keyword>
<dbReference type="InterPro" id="IPR021961">
    <property type="entry name" value="McrB_DNA-bd"/>
</dbReference>
<evidence type="ECO:0000313" key="2">
    <source>
        <dbReference type="EMBL" id="MFC4826989.1"/>
    </source>
</evidence>
<organism evidence="2 3">
    <name type="scientific">Halorussus aquaticus</name>
    <dbReference type="NCBI Taxonomy" id="2953748"/>
    <lineage>
        <taxon>Archaea</taxon>
        <taxon>Methanobacteriati</taxon>
        <taxon>Methanobacteriota</taxon>
        <taxon>Stenosarchaea group</taxon>
        <taxon>Halobacteria</taxon>
        <taxon>Halobacteriales</taxon>
        <taxon>Haladaptataceae</taxon>
        <taxon>Halorussus</taxon>
    </lineage>
</organism>
<comment type="caution">
    <text evidence="2">The sequence shown here is derived from an EMBL/GenBank/DDBJ whole genome shotgun (WGS) entry which is preliminary data.</text>
</comment>
<proteinExistence type="predicted"/>
<name>A0ABD5Q8I5_9EURY</name>
<reference evidence="2 3" key="1">
    <citation type="journal article" date="2019" name="Int. J. Syst. Evol. Microbiol.">
        <title>The Global Catalogue of Microorganisms (GCM) 10K type strain sequencing project: providing services to taxonomists for standard genome sequencing and annotation.</title>
        <authorList>
            <consortium name="The Broad Institute Genomics Platform"/>
            <consortium name="The Broad Institute Genome Sequencing Center for Infectious Disease"/>
            <person name="Wu L."/>
            <person name="Ma J."/>
        </authorList>
    </citation>
    <scope>NUCLEOTIDE SEQUENCE [LARGE SCALE GENOMIC DNA]</scope>
    <source>
        <strain evidence="2 3">XZYJ18</strain>
    </source>
</reference>
<accession>A0ABD5Q8I5</accession>
<dbReference type="GeneID" id="73047455"/>
<gene>
    <name evidence="2" type="ORF">ACFO9K_22315</name>
</gene>
<feature type="domain" description="Type IV methyl-directed restriction enzyme EcoKMcrB subunit DNA-binding" evidence="1">
    <location>
        <begin position="15"/>
        <end position="192"/>
    </location>
</feature>
<dbReference type="Proteomes" id="UP001595945">
    <property type="component" value="Unassembled WGS sequence"/>
</dbReference>